<reference evidence="1" key="1">
    <citation type="journal article" date="2020" name="mSystems">
        <title>Genome- and Community-Level Interaction Insights into Carbon Utilization and Element Cycling Functions of Hydrothermarchaeota in Hydrothermal Sediment.</title>
        <authorList>
            <person name="Zhou Z."/>
            <person name="Liu Y."/>
            <person name="Xu W."/>
            <person name="Pan J."/>
            <person name="Luo Z.H."/>
            <person name="Li M."/>
        </authorList>
    </citation>
    <scope>NUCLEOTIDE SEQUENCE [LARGE SCALE GENOMIC DNA]</scope>
    <source>
        <strain evidence="1">SpSt-87</strain>
    </source>
</reference>
<gene>
    <name evidence="1" type="ORF">ENW66_08355</name>
</gene>
<accession>A0A7C3REA4</accession>
<dbReference type="EMBL" id="DTLB01000049">
    <property type="protein sequence ID" value="HFW32940.1"/>
    <property type="molecule type" value="Genomic_DNA"/>
</dbReference>
<evidence type="ECO:0000313" key="1">
    <source>
        <dbReference type="EMBL" id="HFW32940.1"/>
    </source>
</evidence>
<sequence length="178" mass="20542">MDARLLEEILKTAKTINEFFITLSDPKTYFKELKEEEIEQFYTNTSKLFFELNRAYWGLVIDLTQAFIKMDAEGVLKAISGGMDRFESIFAEYTNNPVFSAFLNTVNMAYLRSLQNLQTLMSAILHSMGMVSRRDIIALSEAYVDLKGDIKKESRKIREELRLLKEEIEKIRGGSNVS</sequence>
<comment type="caution">
    <text evidence="1">The sequence shown here is derived from an EMBL/GenBank/DDBJ whole genome shotgun (WGS) entry which is preliminary data.</text>
</comment>
<name>A0A7C3REA4_ARCFL</name>
<dbReference type="AlphaFoldDB" id="A0A7C3REA4"/>
<protein>
    <submittedName>
        <fullName evidence="1">Uncharacterized protein</fullName>
    </submittedName>
</protein>
<organism evidence="1">
    <name type="scientific">Archaeoglobus fulgidus</name>
    <dbReference type="NCBI Taxonomy" id="2234"/>
    <lineage>
        <taxon>Archaea</taxon>
        <taxon>Methanobacteriati</taxon>
        <taxon>Methanobacteriota</taxon>
        <taxon>Archaeoglobi</taxon>
        <taxon>Archaeoglobales</taxon>
        <taxon>Archaeoglobaceae</taxon>
        <taxon>Archaeoglobus</taxon>
    </lineage>
</organism>
<proteinExistence type="predicted"/>